<accession>A0ABN2N899</accession>
<keyword evidence="4" id="KW-1185">Reference proteome</keyword>
<protein>
    <recommendedName>
        <fullName evidence="2">eCIS core domain-containing protein</fullName>
    </recommendedName>
</protein>
<reference evidence="3 4" key="1">
    <citation type="journal article" date="2019" name="Int. J. Syst. Evol. Microbiol.">
        <title>The Global Catalogue of Microorganisms (GCM) 10K type strain sequencing project: providing services to taxonomists for standard genome sequencing and annotation.</title>
        <authorList>
            <consortium name="The Broad Institute Genomics Platform"/>
            <consortium name="The Broad Institute Genome Sequencing Center for Infectious Disease"/>
            <person name="Wu L."/>
            <person name="Ma J."/>
        </authorList>
    </citation>
    <scope>NUCLEOTIDE SEQUENCE [LARGE SCALE GENOMIC DNA]</scope>
    <source>
        <strain evidence="3 4">JCM 14326</strain>
    </source>
</reference>
<dbReference type="Pfam" id="PF13699">
    <property type="entry name" value="eCIS_core"/>
    <property type="match status" value="1"/>
</dbReference>
<evidence type="ECO:0000313" key="4">
    <source>
        <dbReference type="Proteomes" id="UP001501094"/>
    </source>
</evidence>
<gene>
    <name evidence="3" type="ORF">GCM10009751_13140</name>
</gene>
<dbReference type="InterPro" id="IPR025295">
    <property type="entry name" value="eCIS_core_dom"/>
</dbReference>
<feature type="region of interest" description="Disordered" evidence="1">
    <location>
        <begin position="453"/>
        <end position="475"/>
    </location>
</feature>
<evidence type="ECO:0000259" key="2">
    <source>
        <dbReference type="Pfam" id="PF13699"/>
    </source>
</evidence>
<evidence type="ECO:0000313" key="3">
    <source>
        <dbReference type="EMBL" id="GAA1857169.1"/>
    </source>
</evidence>
<dbReference type="Proteomes" id="UP001501094">
    <property type="component" value="Unassembled WGS sequence"/>
</dbReference>
<feature type="region of interest" description="Disordered" evidence="1">
    <location>
        <begin position="1"/>
        <end position="31"/>
    </location>
</feature>
<comment type="caution">
    <text evidence="3">The sequence shown here is derived from an EMBL/GenBank/DDBJ whole genome shotgun (WGS) entry which is preliminary data.</text>
</comment>
<evidence type="ECO:0000256" key="1">
    <source>
        <dbReference type="SAM" id="MobiDB-lite"/>
    </source>
</evidence>
<feature type="domain" description="eCIS core" evidence="2">
    <location>
        <begin position="41"/>
        <end position="99"/>
    </location>
</feature>
<organism evidence="3 4">
    <name type="scientific">Myceligenerans crystallogenes</name>
    <dbReference type="NCBI Taxonomy" id="316335"/>
    <lineage>
        <taxon>Bacteria</taxon>
        <taxon>Bacillati</taxon>
        <taxon>Actinomycetota</taxon>
        <taxon>Actinomycetes</taxon>
        <taxon>Micrococcales</taxon>
        <taxon>Promicromonosporaceae</taxon>
        <taxon>Myceligenerans</taxon>
    </lineage>
</organism>
<name>A0ABN2N899_9MICO</name>
<dbReference type="RefSeq" id="WP_344100799.1">
    <property type="nucleotide sequence ID" value="NZ_BAAANL010000002.1"/>
</dbReference>
<sequence>MTHVHATAADRPRPASVSWGSLPRSGGRPVHELVRTPVPAHDVGDVRVHDDSRSRRAAARLGARAFTVGRHIYVGRGALARGPGATERLLRHELGHAVTAPAGTGPVPGRVPRLASAAEEARARAHTELARAGGPPTGAGDVVGLEMLFAQTAADQVQNFFDGAGTGGDAGADALEYLATLELGDLVDTAVVLDRRGRLEQVAGAVRVGDRSTVAAVLFTTIYLSQGSRSTPSWGIAAAGMVAALPATTRTSLLAQVLTSMGRGDEVAAIMEGLAAFEESETFRASQPEEVVEPGAAAATTAGLTPGPWNPGSQPVPFYIGNSAHVAIAAFYAAAHATDLAFYNFVPISSIILAAARVATPGASSATASQLALKPDIANVTRRHLYEIKPATAQSVGAAEAVLYATAFAAAGLPMALGPTAEAGTAGTLPAPGGWYVFRSPVPGVITYNYRQPPRRRVRRPVTSPRTQPASDKSLRQRISEITGLTGMALTIYLIISEGSRLFPPRNLIPVP</sequence>
<dbReference type="EMBL" id="BAAANL010000002">
    <property type="protein sequence ID" value="GAA1857169.1"/>
    <property type="molecule type" value="Genomic_DNA"/>
</dbReference>
<proteinExistence type="predicted"/>